<sequence length="314" mass="33360">MDREFIETIAEKLSTTRKVLVDKVNSLVKGRTKIDEELLEELEELLIESDMGVKVADGALEHLRAEHKAGRLTPDGVTDALASHLKGKLGMAAPLHITPGTLHILMLVGVNGTGKTTTLGKLAHRCVSQGLSVVVAAADTFRAAAIDQLEIWAERAGVPLIRHAEGGDAAAVVYDAIASARSRGADIVLVDTAGRLHNKANLMQELAKIRRIVDREAPDSPKEVLLVLDATTGQNGLRQAEVFGEAVNLTGVVLTKLDGTAKGGVIFAIRDQLGLPVKLAGLGEGIADLRDFDPEVFVEALFSEKVEAAPQVST</sequence>
<dbReference type="InterPro" id="IPR003593">
    <property type="entry name" value="AAA+_ATPase"/>
</dbReference>
<dbReference type="SMART" id="SM00382">
    <property type="entry name" value="AAA"/>
    <property type="match status" value="1"/>
</dbReference>
<dbReference type="SMART" id="SM00962">
    <property type="entry name" value="SRP54"/>
    <property type="match status" value="1"/>
</dbReference>
<comment type="subunit">
    <text evidence="9">Part of the signal recognition particle protein translocation system, which is composed of SRP and FtsY.</text>
</comment>
<dbReference type="Gene3D" id="3.40.50.300">
    <property type="entry name" value="P-loop containing nucleotide triphosphate hydrolases"/>
    <property type="match status" value="1"/>
</dbReference>
<dbReference type="GO" id="GO:0005525">
    <property type="term" value="F:GTP binding"/>
    <property type="evidence" value="ECO:0007669"/>
    <property type="project" value="UniProtKB-UniRule"/>
</dbReference>
<evidence type="ECO:0000256" key="6">
    <source>
        <dbReference type="ARBA" id="ARBA00023136"/>
    </source>
</evidence>
<dbReference type="NCBIfam" id="TIGR00064">
    <property type="entry name" value="ftsY"/>
    <property type="match status" value="1"/>
</dbReference>
<dbReference type="InterPro" id="IPR042101">
    <property type="entry name" value="SRP54_N_sf"/>
</dbReference>
<protein>
    <recommendedName>
        <fullName evidence="9">Signal recognition particle receptor FtsY</fullName>
        <shortName evidence="9">SRP receptor</shortName>
        <ecNumber evidence="9">3.6.5.4</ecNumber>
    </recommendedName>
</protein>
<reference evidence="11 12" key="1">
    <citation type="submission" date="2019-03" db="EMBL/GenBank/DDBJ databases">
        <title>Lake Tanganyika Metagenome-Assembled Genomes (MAGs).</title>
        <authorList>
            <person name="Tran P."/>
        </authorList>
    </citation>
    <scope>NUCLEOTIDE SEQUENCE [LARGE SCALE GENOMIC DNA]</scope>
    <source>
        <strain evidence="11">K_DeepCast_65m_m2_236</strain>
    </source>
</reference>
<evidence type="ECO:0000313" key="11">
    <source>
        <dbReference type="EMBL" id="MBM3275789.1"/>
    </source>
</evidence>
<dbReference type="HAMAP" id="MF_00920">
    <property type="entry name" value="FtsY"/>
    <property type="match status" value="1"/>
</dbReference>
<evidence type="ECO:0000256" key="7">
    <source>
        <dbReference type="ARBA" id="ARBA00023170"/>
    </source>
</evidence>
<dbReference type="EC" id="3.6.5.4" evidence="9"/>
<evidence type="ECO:0000256" key="3">
    <source>
        <dbReference type="ARBA" id="ARBA00022741"/>
    </source>
</evidence>
<dbReference type="PANTHER" id="PTHR43134:SF1">
    <property type="entry name" value="SIGNAL RECOGNITION PARTICLE RECEPTOR SUBUNIT ALPHA"/>
    <property type="match status" value="1"/>
</dbReference>
<comment type="function">
    <text evidence="9">Involved in targeting and insertion of nascent membrane proteins into the cytoplasmic membrane. Acts as a receptor for the complex formed by the signal recognition particle (SRP) and the ribosome-nascent chain (RNC).</text>
</comment>
<dbReference type="InterPro" id="IPR013822">
    <property type="entry name" value="Signal_recog_particl_SRP54_hlx"/>
</dbReference>
<keyword evidence="5 9" id="KW-0342">GTP-binding</keyword>
<dbReference type="SUPFAM" id="SSF47364">
    <property type="entry name" value="Domain of the SRP/SRP receptor G-proteins"/>
    <property type="match status" value="1"/>
</dbReference>
<dbReference type="InterPro" id="IPR036225">
    <property type="entry name" value="SRP/SRP_N"/>
</dbReference>
<feature type="binding site" evidence="9">
    <location>
        <begin position="109"/>
        <end position="116"/>
    </location>
    <ligand>
        <name>GTP</name>
        <dbReference type="ChEBI" id="CHEBI:37565"/>
    </ligand>
</feature>
<dbReference type="FunFam" id="3.40.50.300:FF:000053">
    <property type="entry name" value="Signal recognition particle receptor FtsY"/>
    <property type="match status" value="1"/>
</dbReference>
<dbReference type="GO" id="GO:0003924">
    <property type="term" value="F:GTPase activity"/>
    <property type="evidence" value="ECO:0007669"/>
    <property type="project" value="UniProtKB-UniRule"/>
</dbReference>
<comment type="subcellular location">
    <subcellularLocation>
        <location evidence="9">Cell membrane</location>
        <topology evidence="9">Peripheral membrane protein</topology>
        <orientation evidence="9">Cytoplasmic side</orientation>
    </subcellularLocation>
    <subcellularLocation>
        <location evidence="9">Cytoplasm</location>
    </subcellularLocation>
</comment>
<organism evidence="11 12">
    <name type="scientific">Candidatus Tanganyikabacteria bacterium</name>
    <dbReference type="NCBI Taxonomy" id="2961651"/>
    <lineage>
        <taxon>Bacteria</taxon>
        <taxon>Bacillati</taxon>
        <taxon>Candidatus Sericytochromatia</taxon>
        <taxon>Candidatus Tanganyikabacteria</taxon>
    </lineage>
</organism>
<dbReference type="SUPFAM" id="SSF52540">
    <property type="entry name" value="P-loop containing nucleoside triphosphate hydrolases"/>
    <property type="match status" value="1"/>
</dbReference>
<name>A0A937X7X2_9BACT</name>
<dbReference type="Gene3D" id="1.20.120.140">
    <property type="entry name" value="Signal recognition particle SRP54, nucleotide-binding domain"/>
    <property type="match status" value="1"/>
</dbReference>
<dbReference type="Pfam" id="PF02881">
    <property type="entry name" value="SRP54_N"/>
    <property type="match status" value="1"/>
</dbReference>
<dbReference type="InterPro" id="IPR004390">
    <property type="entry name" value="SR_rcpt_FtsY"/>
</dbReference>
<feature type="binding site" evidence="9">
    <location>
        <begin position="255"/>
        <end position="258"/>
    </location>
    <ligand>
        <name>GTP</name>
        <dbReference type="ChEBI" id="CHEBI:37565"/>
    </ligand>
</feature>
<proteinExistence type="inferred from homology"/>
<accession>A0A937X7X2</accession>
<dbReference type="PANTHER" id="PTHR43134">
    <property type="entry name" value="SIGNAL RECOGNITION PARTICLE RECEPTOR SUBUNIT ALPHA"/>
    <property type="match status" value="1"/>
</dbReference>
<dbReference type="GO" id="GO:0005047">
    <property type="term" value="F:signal recognition particle binding"/>
    <property type="evidence" value="ECO:0007669"/>
    <property type="project" value="TreeGrafter"/>
</dbReference>
<evidence type="ECO:0000256" key="1">
    <source>
        <dbReference type="ARBA" id="ARBA00022475"/>
    </source>
</evidence>
<evidence type="ECO:0000313" key="12">
    <source>
        <dbReference type="Proteomes" id="UP000703893"/>
    </source>
</evidence>
<dbReference type="InterPro" id="IPR000897">
    <property type="entry name" value="SRP54_GTPase_dom"/>
</dbReference>
<comment type="similarity">
    <text evidence="9">Belongs to the GTP-binding SRP family. FtsY subfamily.</text>
</comment>
<evidence type="ECO:0000256" key="8">
    <source>
        <dbReference type="ARBA" id="ARBA00048027"/>
    </source>
</evidence>
<evidence type="ECO:0000256" key="2">
    <source>
        <dbReference type="ARBA" id="ARBA00022490"/>
    </source>
</evidence>
<dbReference type="EMBL" id="VGJX01000721">
    <property type="protein sequence ID" value="MBM3275789.1"/>
    <property type="molecule type" value="Genomic_DNA"/>
</dbReference>
<dbReference type="AlphaFoldDB" id="A0A937X7X2"/>
<dbReference type="Proteomes" id="UP000703893">
    <property type="component" value="Unassembled WGS sequence"/>
</dbReference>
<dbReference type="Pfam" id="PF00448">
    <property type="entry name" value="SRP54"/>
    <property type="match status" value="1"/>
</dbReference>
<evidence type="ECO:0000259" key="10">
    <source>
        <dbReference type="PROSITE" id="PS00300"/>
    </source>
</evidence>
<dbReference type="SMART" id="SM00963">
    <property type="entry name" value="SRP54_N"/>
    <property type="match status" value="1"/>
</dbReference>
<dbReference type="GO" id="GO:0005737">
    <property type="term" value="C:cytoplasm"/>
    <property type="evidence" value="ECO:0007669"/>
    <property type="project" value="UniProtKB-SubCell"/>
</dbReference>
<gene>
    <name evidence="9 11" type="primary">ftsY</name>
    <name evidence="11" type="ORF">FJZ00_11590</name>
</gene>
<keyword evidence="3 9" id="KW-0547">Nucleotide-binding</keyword>
<evidence type="ECO:0000256" key="4">
    <source>
        <dbReference type="ARBA" id="ARBA00022801"/>
    </source>
</evidence>
<dbReference type="CDD" id="cd17874">
    <property type="entry name" value="FtsY"/>
    <property type="match status" value="1"/>
</dbReference>
<feature type="binding site" evidence="9">
    <location>
        <begin position="191"/>
        <end position="195"/>
    </location>
    <ligand>
        <name>GTP</name>
        <dbReference type="ChEBI" id="CHEBI:37565"/>
    </ligand>
</feature>
<feature type="domain" description="SRP54-type proteins GTP-binding" evidence="10">
    <location>
        <begin position="276"/>
        <end position="289"/>
    </location>
</feature>
<keyword evidence="1 9" id="KW-1003">Cell membrane</keyword>
<dbReference type="PROSITE" id="PS00300">
    <property type="entry name" value="SRP54"/>
    <property type="match status" value="1"/>
</dbReference>
<evidence type="ECO:0000256" key="5">
    <source>
        <dbReference type="ARBA" id="ARBA00023134"/>
    </source>
</evidence>
<dbReference type="InterPro" id="IPR027417">
    <property type="entry name" value="P-loop_NTPase"/>
</dbReference>
<keyword evidence="2 9" id="KW-0963">Cytoplasm</keyword>
<comment type="caution">
    <text evidence="11">The sequence shown here is derived from an EMBL/GenBank/DDBJ whole genome shotgun (WGS) entry which is preliminary data.</text>
</comment>
<keyword evidence="4 9" id="KW-0378">Hydrolase</keyword>
<dbReference type="GO" id="GO:0006614">
    <property type="term" value="P:SRP-dependent cotranslational protein targeting to membrane"/>
    <property type="evidence" value="ECO:0007669"/>
    <property type="project" value="InterPro"/>
</dbReference>
<comment type="catalytic activity">
    <reaction evidence="8 9">
        <text>GTP + H2O = GDP + phosphate + H(+)</text>
        <dbReference type="Rhea" id="RHEA:19669"/>
        <dbReference type="ChEBI" id="CHEBI:15377"/>
        <dbReference type="ChEBI" id="CHEBI:15378"/>
        <dbReference type="ChEBI" id="CHEBI:37565"/>
        <dbReference type="ChEBI" id="CHEBI:43474"/>
        <dbReference type="ChEBI" id="CHEBI:58189"/>
        <dbReference type="EC" id="3.6.5.4"/>
    </reaction>
</comment>
<keyword evidence="7 9" id="KW-0675">Receptor</keyword>
<evidence type="ECO:0000256" key="9">
    <source>
        <dbReference type="HAMAP-Rule" id="MF_00920"/>
    </source>
</evidence>
<keyword evidence="6 9" id="KW-0472">Membrane</keyword>
<dbReference type="GO" id="GO:0005886">
    <property type="term" value="C:plasma membrane"/>
    <property type="evidence" value="ECO:0007669"/>
    <property type="project" value="UniProtKB-SubCell"/>
</dbReference>